<dbReference type="InterPro" id="IPR037066">
    <property type="entry name" value="Plug_dom_sf"/>
</dbReference>
<evidence type="ECO:0000256" key="9">
    <source>
        <dbReference type="ARBA" id="ARBA00023136"/>
    </source>
</evidence>
<dbReference type="Pfam" id="PF00593">
    <property type="entry name" value="TonB_dep_Rec_b-barrel"/>
    <property type="match status" value="1"/>
</dbReference>
<keyword evidence="7" id="KW-0406">Ion transport</keyword>
<dbReference type="EMBL" id="OENF01000042">
    <property type="protein sequence ID" value="SOS76018.1"/>
    <property type="molecule type" value="Genomic_DNA"/>
</dbReference>
<comment type="subcellular location">
    <subcellularLocation>
        <location evidence="1 11">Cell outer membrane</location>
        <topology evidence="1 11">Multi-pass membrane protein</topology>
    </subcellularLocation>
</comment>
<dbReference type="CDD" id="cd01347">
    <property type="entry name" value="ligand_gated_channel"/>
    <property type="match status" value="1"/>
</dbReference>
<dbReference type="SUPFAM" id="SSF56935">
    <property type="entry name" value="Porins"/>
    <property type="match status" value="1"/>
</dbReference>
<dbReference type="RefSeq" id="WP_101918632.1">
    <property type="nucleotide sequence ID" value="NZ_OENF01000042.1"/>
</dbReference>
<keyword evidence="6" id="KW-0408">Iron</keyword>
<evidence type="ECO:0000256" key="7">
    <source>
        <dbReference type="ARBA" id="ARBA00023065"/>
    </source>
</evidence>
<keyword evidence="5 11" id="KW-0812">Transmembrane</keyword>
<keyword evidence="2 11" id="KW-0813">Transport</keyword>
<keyword evidence="4" id="KW-0410">Iron transport</keyword>
<dbReference type="InterPro" id="IPR036942">
    <property type="entry name" value="Beta-barrel_TonB_sf"/>
</dbReference>
<evidence type="ECO:0000256" key="10">
    <source>
        <dbReference type="ARBA" id="ARBA00023237"/>
    </source>
</evidence>
<evidence type="ECO:0000313" key="15">
    <source>
        <dbReference type="EMBL" id="SOS76018.1"/>
    </source>
</evidence>
<gene>
    <name evidence="15" type="ORF">TNO020_70328</name>
</gene>
<feature type="domain" description="TonB-dependent receptor plug" evidence="14">
    <location>
        <begin position="118"/>
        <end position="227"/>
    </location>
</feature>
<dbReference type="Pfam" id="PF13715">
    <property type="entry name" value="CarbopepD_reg_2"/>
    <property type="match status" value="1"/>
</dbReference>
<evidence type="ECO:0000256" key="11">
    <source>
        <dbReference type="PROSITE-ProRule" id="PRU01360"/>
    </source>
</evidence>
<evidence type="ECO:0000313" key="16">
    <source>
        <dbReference type="Proteomes" id="UP000234211"/>
    </source>
</evidence>
<protein>
    <submittedName>
        <fullName evidence="15">TonB-dependent receptor</fullName>
    </submittedName>
</protein>
<evidence type="ECO:0000256" key="8">
    <source>
        <dbReference type="ARBA" id="ARBA00023077"/>
    </source>
</evidence>
<proteinExistence type="inferred from homology"/>
<keyword evidence="3 11" id="KW-1134">Transmembrane beta strand</keyword>
<evidence type="ECO:0000256" key="6">
    <source>
        <dbReference type="ARBA" id="ARBA00023004"/>
    </source>
</evidence>
<sequence length="785" mass="88124">MKKILLLFIGLLVPICNVFAQKIYKGKITDENKNPIIGASIISTIDKNIGTASDLNGDFIIKLTNSKNQKNVKVTITTVGYQTKIVTLLDKLNSIQLKEDLESLEEVIVSASREAQKRKDVPASIGLITSKDLEQTKAFGIEQLVNQVPGVYMSTSASAGNEQHMMAIRTPISTKGLFLYLEDGLPIRPVAVFNHNALLEMNSTAFGSIEVLKGPASSIYGSEAIGGSINFITKNPSKELEGSIAVEGNTLGLKKIGAEVSTTIKEKYGFYIGAHKVGRKDGLIEHSDYDKFAITFKNVNDFSEKLRLTNALTYIDFDTDMGSSSLSEKNYLAGEYKSNHTFTQRTAKALRVRSTLDVKWNDNNKTAFNVIYRNNKMGQIPSYRVKFDKNRKDYYGEVNENNFTSFVGLAQHKIDFNFAKSSLIVGAVLDYSPQKYWAKESKVTYNEITEKYTDFDLTGLYKMFYDADILNYAGYAQFEISPLENLKVTAAVRYDGFSYDYDNKDEGKSGVKDQKVTYTNLSPKIGLNYNFTNKIGIYTNYSRGFKPPGISSLFRNRGLDGEVYKLKPTHFNSYEFGAYAMLGDMLKLDVALYRLDGKNRVVTTSDSSGNYIPQNAGETRSQGIEFGVNWKITEKLSFDYSGSHATHKYIKFPEVVKNYKTGKKYIVSHDDTDMPTAPFLINTMALKYTLFKDLLLTLQHEQVGKYNTSFENGAKINGKKTTATYGGYNLLNIKANYTYKKFDVWVQGLNLFDKLYSTRASYIYGKNSYSVGGPRAFHFGVKYNL</sequence>
<name>A0A2H1YKK2_9FLAO</name>
<dbReference type="SUPFAM" id="SSF49464">
    <property type="entry name" value="Carboxypeptidase regulatory domain-like"/>
    <property type="match status" value="1"/>
</dbReference>
<evidence type="ECO:0000256" key="4">
    <source>
        <dbReference type="ARBA" id="ARBA00022496"/>
    </source>
</evidence>
<evidence type="ECO:0000256" key="3">
    <source>
        <dbReference type="ARBA" id="ARBA00022452"/>
    </source>
</evidence>
<comment type="similarity">
    <text evidence="11 12">Belongs to the TonB-dependent receptor family.</text>
</comment>
<dbReference type="InterPro" id="IPR000531">
    <property type="entry name" value="Beta-barrel_TonB"/>
</dbReference>
<dbReference type="InterPro" id="IPR008969">
    <property type="entry name" value="CarboxyPept-like_regulatory"/>
</dbReference>
<dbReference type="InterPro" id="IPR012910">
    <property type="entry name" value="Plug_dom"/>
</dbReference>
<evidence type="ECO:0000259" key="13">
    <source>
        <dbReference type="Pfam" id="PF00593"/>
    </source>
</evidence>
<evidence type="ECO:0000256" key="12">
    <source>
        <dbReference type="RuleBase" id="RU003357"/>
    </source>
</evidence>
<evidence type="ECO:0000256" key="5">
    <source>
        <dbReference type="ARBA" id="ARBA00022692"/>
    </source>
</evidence>
<reference evidence="16" key="1">
    <citation type="submission" date="2017-11" db="EMBL/GenBank/DDBJ databases">
        <authorList>
            <person name="Duchaud E."/>
        </authorList>
    </citation>
    <scope>NUCLEOTIDE SEQUENCE [LARGE SCALE GENOMIC DNA]</scope>
    <source>
        <strain evidence="16">Tenacibaculum sp. TNO020</strain>
    </source>
</reference>
<evidence type="ECO:0000259" key="14">
    <source>
        <dbReference type="Pfam" id="PF07715"/>
    </source>
</evidence>
<dbReference type="Gene3D" id="2.40.170.20">
    <property type="entry name" value="TonB-dependent receptor, beta-barrel domain"/>
    <property type="match status" value="1"/>
</dbReference>
<keyword evidence="10 11" id="KW-0998">Cell outer membrane</keyword>
<dbReference type="Pfam" id="PF07715">
    <property type="entry name" value="Plug"/>
    <property type="match status" value="1"/>
</dbReference>
<dbReference type="PANTHER" id="PTHR32552:SF81">
    <property type="entry name" value="TONB-DEPENDENT OUTER MEMBRANE RECEPTOR"/>
    <property type="match status" value="1"/>
</dbReference>
<evidence type="ECO:0000256" key="1">
    <source>
        <dbReference type="ARBA" id="ARBA00004571"/>
    </source>
</evidence>
<dbReference type="InterPro" id="IPR039426">
    <property type="entry name" value="TonB-dep_rcpt-like"/>
</dbReference>
<dbReference type="GO" id="GO:0009279">
    <property type="term" value="C:cell outer membrane"/>
    <property type="evidence" value="ECO:0007669"/>
    <property type="project" value="UniProtKB-SubCell"/>
</dbReference>
<keyword evidence="8 12" id="KW-0798">TonB box</keyword>
<dbReference type="Gene3D" id="2.60.40.1120">
    <property type="entry name" value="Carboxypeptidase-like, regulatory domain"/>
    <property type="match status" value="1"/>
</dbReference>
<dbReference type="AlphaFoldDB" id="A0A2H1YKK2"/>
<accession>A0A2H1YKK2</accession>
<dbReference type="Proteomes" id="UP000234211">
    <property type="component" value="Unassembled WGS sequence"/>
</dbReference>
<dbReference type="OrthoDB" id="9782587at2"/>
<organism evidence="15 16">
    <name type="scientific">Tenacibaculum piscium</name>
    <dbReference type="NCBI Taxonomy" id="1458515"/>
    <lineage>
        <taxon>Bacteria</taxon>
        <taxon>Pseudomonadati</taxon>
        <taxon>Bacteroidota</taxon>
        <taxon>Flavobacteriia</taxon>
        <taxon>Flavobacteriales</taxon>
        <taxon>Flavobacteriaceae</taxon>
        <taxon>Tenacibaculum</taxon>
    </lineage>
</organism>
<keyword evidence="16" id="KW-1185">Reference proteome</keyword>
<keyword evidence="15" id="KW-0675">Receptor</keyword>
<keyword evidence="9 11" id="KW-0472">Membrane</keyword>
<feature type="domain" description="TonB-dependent receptor-like beta-barrel" evidence="13">
    <location>
        <begin position="300"/>
        <end position="751"/>
    </location>
</feature>
<dbReference type="PANTHER" id="PTHR32552">
    <property type="entry name" value="FERRICHROME IRON RECEPTOR-RELATED"/>
    <property type="match status" value="1"/>
</dbReference>
<dbReference type="GO" id="GO:0006826">
    <property type="term" value="P:iron ion transport"/>
    <property type="evidence" value="ECO:0007669"/>
    <property type="project" value="UniProtKB-KW"/>
</dbReference>
<evidence type="ECO:0000256" key="2">
    <source>
        <dbReference type="ARBA" id="ARBA00022448"/>
    </source>
</evidence>
<dbReference type="PROSITE" id="PS52016">
    <property type="entry name" value="TONB_DEPENDENT_REC_3"/>
    <property type="match status" value="1"/>
</dbReference>
<dbReference type="Gene3D" id="2.170.130.10">
    <property type="entry name" value="TonB-dependent receptor, plug domain"/>
    <property type="match status" value="1"/>
</dbReference>